<organism evidence="1">
    <name type="scientific">Leptospirillum sp. Group II '5-way CG'</name>
    <dbReference type="NCBI Taxonomy" id="419541"/>
    <lineage>
        <taxon>Bacteria</taxon>
        <taxon>Pseudomonadati</taxon>
        <taxon>Nitrospirota</taxon>
        <taxon>Nitrospiria</taxon>
        <taxon>Nitrospirales</taxon>
        <taxon>Nitrospiraceae</taxon>
        <taxon>Leptospirillum</taxon>
    </lineage>
</organism>
<gene>
    <name evidence="1" type="ORF">CGL2_10965010</name>
</gene>
<reference evidence="1" key="1">
    <citation type="journal article" date="2004" name="Nature">
        <title>Community structure and metabolism through reconstruction of microbial genomes from the environment.</title>
        <authorList>
            <person name="Tyson G.W."/>
            <person name="Chapman J."/>
            <person name="Hugenholtz P."/>
            <person name="Allen E.E."/>
            <person name="Ram R.J."/>
            <person name="Richardson P.M."/>
            <person name="Solovyev V.V."/>
            <person name="Rubin E.M."/>
            <person name="Rokhsar D.S."/>
            <person name="Banfield J.F."/>
        </authorList>
    </citation>
    <scope>NUCLEOTIDE SEQUENCE [LARGE SCALE GENOMIC DNA]</scope>
</reference>
<accession>B6AQ44</accession>
<evidence type="ECO:0000313" key="1">
    <source>
        <dbReference type="EMBL" id="EDZ38361.1"/>
    </source>
</evidence>
<reference evidence="1" key="2">
    <citation type="journal article" date="2008" name="PLoS Biol.">
        <title>Population genomic analysis of strain variation in Leptospirillum group II bacteria involved in acid mine drainage formation.</title>
        <authorList>
            <person name="Simmons S.L."/>
            <person name="Dibartolo G."/>
            <person name="Denef V.J."/>
            <person name="Goltsman D.S."/>
            <person name="Thelen M.P."/>
            <person name="Banfield J.F."/>
        </authorList>
    </citation>
    <scope>NUCLEOTIDE SEQUENCE [LARGE SCALE GENOMIC DNA]</scope>
</reference>
<dbReference type="EMBL" id="DS995261">
    <property type="protein sequence ID" value="EDZ38361.1"/>
    <property type="molecule type" value="Genomic_DNA"/>
</dbReference>
<protein>
    <submittedName>
        <fullName evidence="1">Uncharacterized protein</fullName>
    </submittedName>
</protein>
<sequence length="71" mass="8029">MRAECLVRTKRLDLCRLRGCPKSGARTLSSGSGAWLSRSPWEAATFRTWDSFFRPMSPDWAITRSVAPARI</sequence>
<dbReference type="AlphaFoldDB" id="B6AQ44"/>
<proteinExistence type="predicted"/>
<name>B6AQ44_9BACT</name>